<dbReference type="InterPro" id="IPR045261">
    <property type="entry name" value="MORC_ATPase"/>
</dbReference>
<dbReference type="Pfam" id="PF00076">
    <property type="entry name" value="RRM_1"/>
    <property type="match status" value="1"/>
</dbReference>
<evidence type="ECO:0000313" key="17">
    <source>
        <dbReference type="EMBL" id="KAE8723356.1"/>
    </source>
</evidence>
<dbReference type="PANTHER" id="PTHR23336:SF44">
    <property type="entry name" value="PROTEIN MICRORCHIDIA 6"/>
    <property type="match status" value="1"/>
</dbReference>
<dbReference type="InterPro" id="IPR000504">
    <property type="entry name" value="RRM_dom"/>
</dbReference>
<protein>
    <submittedName>
        <fullName evidence="17">MORC family CW-type zinc finger protein 3 isoform 2</fullName>
    </submittedName>
</protein>
<comment type="similarity">
    <text evidence="2">Belongs to the MORC ATPase protein family.</text>
</comment>
<dbReference type="GO" id="GO:0003723">
    <property type="term" value="F:RNA binding"/>
    <property type="evidence" value="ECO:0007669"/>
    <property type="project" value="UniProtKB-UniRule"/>
</dbReference>
<sequence length="3053" mass="346130">MNGIEIVDLSSDDELGEVDVKSVRLQPGSVQPRLYPQPQFVDNSGKLGAMRRGLVPRSRYKIAQIIYMCTPCFFILMPPHITVAELLDNAIDEIQNGATFVIVDKTSNPRDGSPALLIQDDGGGMDPEAMRRCMSFGFSDKKSKSTIGQYGNGFKTSSMRLGADVILFSQHLDDRSLTQSIGLLSYSFLTNAGHDRIVVPMVDYELNSSSGKLDVLHGREHFAFNLSILLQWSPYSTKAELLKQFDNIGTHGTKIIIYNLWVNNDGNSELDFDSDEKDIRISGDTTKVNTYTSWKPVNEQHIARRYHNSLRVYLSILYLRIPETFRIILRGEIVEHHNIADDLKYIEYILYKPQSAGSVEGTVVSTIGFLKEAPQLNIHGFCVYHKNRLIMRGERENLKKSNVSDEEWTVFVDNLSKRVPRSVLREYFNHYGQVVRIFIPRFLEKPKYKSSTFAFVQYAGEEGRKKAIQYANGTWIDGRRINVGIAKYQNTKRRNVAVGKMMLENRGNMEGLKQTAKGVRNVWEMHILTENSDWVKRSLTGIIKSSFDQDLIKEALEFEGVVVQISTWGYAWNACLITFNTVEEFSNVWMNKKEELAKMAKPYDDTSGIDSMSSTRSPSITLNTESFQNISITSHKLNRNNFLQWSQSVKLFIRGRGKFGYLSGTTTKPAEEDEESERWEAENSMIMSWLINSMDPSVGRTYLFLPTAHDIWNAVNETYSDLGNAGQWALFQKMVEKERVFEFLVGLNKELDEVRGRILGREPLSSTREVFSESPRRNDRRNDRDRPICEHCNKPGHTKAKCCKLHGKLAENFSANRNSRNAKGFHASSEDASEEPKPASELSAFSKEQLEQLYQLMSSHSISNTPNPSSYIASSSLAQKDTYPTAFIASSKSNPWIIDSGATDHMIGNSSIFSSYFPLSGNLKVKIADGSLTSIAGKGSIIISPSLTLLNVLHVPKLSCNLISVNRIIHDCKCIATITFAGFEFQDPCSGKMIGNAKEVDGLYHLVTDNPSDKQVKKPRCFTTLPCENEIMLWHYRISQPINSQPRETRVETNLEPPTELRVYSRRMTQPSNVPPVPRKFRDGEAVFKELKALKKNDTWDLTPLPEGKRSVGSKWVFTIKYHADGSVERYKARLVARGFTQTYGLDYEETFAPVAKLNTVRVLLSLAVNLDWTLRQFDVKNAFLNGELEEEVFMEVPPGFDELKKDGRVCKLKKSIYGLKQSPRAWFERFTRAVKQHGYTQAQSDHTMFYKHNNGKIAILIVYVDDIVMTGDDTIELESLKNFLSNQFEVEDLGQLKYFLGMEVARSSKGIIISQRKYVLDILKETGLLGCKPVATPIDPNQKLEKEDGVEPVTRIEKHSKAVYRILHYLKGSPGKGIMFSKNGSRRVEIFTDVDWGGSSTDRRSTTGYCSFVWGNLVTWRSKKQLVVSRSSAEAEFRAMAQGVYELLWLRRILEELKVERDKPMKLYCDNKSAISIAQNPVQHDMTKHVEIDRHFIKERLENGDICIPFVPSSEQLADVLTKGLFTTISVGHLPDESKSRSDLSSAKVLLRVESPFDVPDTITIGSYGRSFKVKISMGDGRRPTLAVAENQEISEESRLKVISWLNKGHNSRVNGVSGGQVPSSKSTKETSNCGLSVFLENRTNQIGNHVGLGLRETNDLDDKAQLEDNWVSSSLIKKIIPGGVAYNLKWIGGGEKNFIGRFIPDPNNISFNLVEVAEEGENEPVKENTEGDRVFSAHISDDLEMRNVSDEKRAGSNKMNDVKEDKQFSLNVGSFSSSSSRARKFVNQDGIIPVLITEGKIKAKENQMSSFKNLVQFLSRRDFRSKVRESLEQERASSKSSHSSVKARDEAAARELKIISWNVGGLGKREKVRAVARLIKRNKPVLLLLHDTKLNNCQNALWRKLGANLLKGDSFHPVDGSASGLLCLWNEDFFEVSSEHNQSRFMALSGKFKAFKSANLHRGNFNAYLDPEEKSGVSQNWHSMDLFRSFVQQLNLMNLPGLFSLLQGTKKVIRKWPYRNQRGISEAISELKGKINDLEVKVQGGGIYSQEWDQLLLSRNELWKLHRMDESIWFQKSRMKWIKDGDRNTRFFHLCALKRNRINAISALKVAGVEISNPDHIRAYVLDFFKKNYNLKAMLEVDEIYLNFAKLSAKQKAGLEVKFSEQEVWEAIFYSDSAKSSVLDGYTIGFFKKFWPTLKVHIMKFVDDFYCGRKWEHGVNHAFITLIPKKLNPKDIEDFRPISMVGSLYKIISKVLLKRLVSVIKGIVSPSQFAFIPCRQLLDCAFLANEGIDFWRKQERKELVFKVDFRRAYDSMEWPILLTLLKVMGFSEKWISWIEYCISLASISVLVNGSPTEEFPMGKGLRQGCSLSPLLFNIVGELLNLMLIKVAGLGLFEGFAIGRPDNPFHLTHLQFADDLILFYRDSPTHILNIRRVLRVFSLMSGLHLNLSKSSLYVINMEDDILKEWAYEAGYGVGSFPTVYLGLPLGAKKNSEFLWDPVIQKFNNRLAGWKASSLSMAKRLVLVKSVLSSLLIFFLYIFKILFKASQKLNSLMAKFFWGKGSTKKRIHWVNWKMVCQPYEEGGLRVLDLNLVNRVLLGSVSSRFMDLERSGGNFEWNKWVWSGLAPPRVETFLLADLSSKTGRELWNRFLRLWDVSSVLPQDPSSLLCSCSSLFFISRFRLAKWFLAKFPHVLIQADLLVGDPSLADRIPNQSFKIKKVQCWLPPADFFKFNMNGAVRSDGLQGGIGGILKDSNCTTLATFSNGVGPGPPPLAELKAIKKGIDFFLSSYWALRGRLIIESDCKAAVDWILLPFSAPTLFSSLVGEIGALVSTREIIVRLILRSCTLFLLPLVASSQEPTKREPFWHVVSYTVSTGRGVVGVLEANFIEPTHNKQDFERTSLFHKLETRLKEMTYEYWHYHCELIGYQIKRKSQPPASHVSPQFTGQSNVQESVGLNQTYMVSNRSKGRCVDFAEQSIPISHGRSTQGLPMKRKGQADMVEIEKGKHQAGTCGNTSQLEELRNETVAVQCEYERLVEELKSLNVFKDENI</sequence>
<keyword evidence="14" id="KW-1133">Transmembrane helix</keyword>
<dbReference type="CDD" id="cd09272">
    <property type="entry name" value="RNase_HI_RT_Ty1"/>
    <property type="match status" value="1"/>
</dbReference>
<keyword evidence="12" id="KW-0694">RNA-binding</keyword>
<feature type="region of interest" description="Disordered" evidence="13">
    <location>
        <begin position="766"/>
        <end position="789"/>
    </location>
</feature>
<dbReference type="GO" id="GO:0006325">
    <property type="term" value="P:chromatin organization"/>
    <property type="evidence" value="ECO:0007669"/>
    <property type="project" value="UniProtKB-KW"/>
</dbReference>
<evidence type="ECO:0000256" key="1">
    <source>
        <dbReference type="ARBA" id="ARBA00004123"/>
    </source>
</evidence>
<feature type="domain" description="RRM" evidence="15">
    <location>
        <begin position="408"/>
        <end position="488"/>
    </location>
</feature>
<keyword evidence="4" id="KW-0064">Aspartyl protease</keyword>
<comment type="subcellular location">
    <subcellularLocation>
        <location evidence="1">Nucleus</location>
    </subcellularLocation>
</comment>
<dbReference type="Pfam" id="PF17942">
    <property type="entry name" value="Morc6_S5"/>
    <property type="match status" value="2"/>
</dbReference>
<evidence type="ECO:0000256" key="14">
    <source>
        <dbReference type="SAM" id="Phobius"/>
    </source>
</evidence>
<organism evidence="17 18">
    <name type="scientific">Hibiscus syriacus</name>
    <name type="common">Rose of Sharon</name>
    <dbReference type="NCBI Taxonomy" id="106335"/>
    <lineage>
        <taxon>Eukaryota</taxon>
        <taxon>Viridiplantae</taxon>
        <taxon>Streptophyta</taxon>
        <taxon>Embryophyta</taxon>
        <taxon>Tracheophyta</taxon>
        <taxon>Spermatophyta</taxon>
        <taxon>Magnoliopsida</taxon>
        <taxon>eudicotyledons</taxon>
        <taxon>Gunneridae</taxon>
        <taxon>Pentapetalae</taxon>
        <taxon>rosids</taxon>
        <taxon>malvids</taxon>
        <taxon>Malvales</taxon>
        <taxon>Malvaceae</taxon>
        <taxon>Malvoideae</taxon>
        <taxon>Hibiscus</taxon>
    </lineage>
</organism>
<dbReference type="GO" id="GO:0031047">
    <property type="term" value="P:regulatory ncRNA-mediated gene silencing"/>
    <property type="evidence" value="ECO:0007669"/>
    <property type="project" value="UniProtKB-KW"/>
</dbReference>
<dbReference type="Pfam" id="PF14244">
    <property type="entry name" value="Retrotran_gag_3"/>
    <property type="match status" value="1"/>
</dbReference>
<dbReference type="EMBL" id="VEPZ02000532">
    <property type="protein sequence ID" value="KAE8723356.1"/>
    <property type="molecule type" value="Genomic_DNA"/>
</dbReference>
<dbReference type="GO" id="GO:0004519">
    <property type="term" value="F:endonuclease activity"/>
    <property type="evidence" value="ECO:0007669"/>
    <property type="project" value="UniProtKB-KW"/>
</dbReference>
<dbReference type="Pfam" id="PF00078">
    <property type="entry name" value="RVT_1"/>
    <property type="match status" value="1"/>
</dbReference>
<feature type="compositionally biased region" description="Basic and acidic residues" evidence="13">
    <location>
        <begin position="770"/>
        <end position="789"/>
    </location>
</feature>
<feature type="domain" description="Reverse transcriptase" evidence="16">
    <location>
        <begin position="2210"/>
        <end position="2490"/>
    </location>
</feature>
<evidence type="ECO:0000259" key="15">
    <source>
        <dbReference type="PROSITE" id="PS50102"/>
    </source>
</evidence>
<dbReference type="InterPro" id="IPR000477">
    <property type="entry name" value="RT_dom"/>
</dbReference>
<evidence type="ECO:0000256" key="7">
    <source>
        <dbReference type="ARBA" id="ARBA00022853"/>
    </source>
</evidence>
<dbReference type="InterPro" id="IPR036691">
    <property type="entry name" value="Endo/exonu/phosph_ase_sf"/>
</dbReference>
<keyword evidence="10" id="KW-0234">DNA repair</keyword>
<keyword evidence="11" id="KW-0539">Nucleus</keyword>
<dbReference type="Gene3D" id="3.60.10.10">
    <property type="entry name" value="Endonuclease/exonuclease/phosphatase"/>
    <property type="match status" value="1"/>
</dbReference>
<dbReference type="GO" id="GO:0006281">
    <property type="term" value="P:DNA repair"/>
    <property type="evidence" value="ECO:0007669"/>
    <property type="project" value="UniProtKB-KW"/>
</dbReference>
<evidence type="ECO:0000256" key="10">
    <source>
        <dbReference type="ARBA" id="ARBA00023204"/>
    </source>
</evidence>
<dbReference type="SUPFAM" id="SSF56219">
    <property type="entry name" value="DNase I-like"/>
    <property type="match status" value="1"/>
</dbReference>
<name>A0A6A3C390_HIBSY</name>
<dbReference type="PROSITE" id="PS50102">
    <property type="entry name" value="RRM"/>
    <property type="match status" value="1"/>
</dbReference>
<keyword evidence="5" id="KW-0255">Endonuclease</keyword>
<keyword evidence="7" id="KW-0156">Chromatin regulator</keyword>
<keyword evidence="9" id="KW-0943">RNA-mediated gene silencing</keyword>
<dbReference type="InterPro" id="IPR054722">
    <property type="entry name" value="PolX-like_BBD"/>
</dbReference>
<comment type="caution">
    <text evidence="17">The sequence shown here is derived from an EMBL/GenBank/DDBJ whole genome shotgun (WGS) entry which is preliminary data.</text>
</comment>
<keyword evidence="8" id="KW-0175">Coiled coil</keyword>
<dbReference type="SUPFAM" id="SSF56672">
    <property type="entry name" value="DNA/RNA polymerases"/>
    <property type="match status" value="2"/>
</dbReference>
<evidence type="ECO:0000256" key="8">
    <source>
        <dbReference type="ARBA" id="ARBA00023054"/>
    </source>
</evidence>
<evidence type="ECO:0000256" key="3">
    <source>
        <dbReference type="ARBA" id="ARBA00022722"/>
    </source>
</evidence>
<dbReference type="SMART" id="SM00360">
    <property type="entry name" value="RRM"/>
    <property type="match status" value="1"/>
</dbReference>
<evidence type="ECO:0000256" key="2">
    <source>
        <dbReference type="ARBA" id="ARBA00007845"/>
    </source>
</evidence>
<feature type="transmembrane region" description="Helical" evidence="14">
    <location>
        <begin position="2376"/>
        <end position="2398"/>
    </location>
</feature>
<keyword evidence="6" id="KW-0227">DNA damage</keyword>
<dbReference type="InterPro" id="IPR012677">
    <property type="entry name" value="Nucleotide-bd_a/b_plait_sf"/>
</dbReference>
<evidence type="ECO:0000256" key="12">
    <source>
        <dbReference type="PROSITE-ProRule" id="PRU00176"/>
    </source>
</evidence>
<dbReference type="GO" id="GO:0016887">
    <property type="term" value="F:ATP hydrolysis activity"/>
    <property type="evidence" value="ECO:0007669"/>
    <property type="project" value="InterPro"/>
</dbReference>
<dbReference type="PANTHER" id="PTHR23336">
    <property type="entry name" value="ZINC FINGER CW-TYPE COILED-COIL DOMAIN PROTEIN 3"/>
    <property type="match status" value="1"/>
</dbReference>
<proteinExistence type="inferred from homology"/>
<feature type="region of interest" description="Disordered" evidence="13">
    <location>
        <begin position="817"/>
        <end position="842"/>
    </location>
</feature>
<accession>A0A6A3C390</accession>
<dbReference type="InterPro" id="IPR036890">
    <property type="entry name" value="HATPase_C_sf"/>
</dbReference>
<evidence type="ECO:0000256" key="9">
    <source>
        <dbReference type="ARBA" id="ARBA00023158"/>
    </source>
</evidence>
<evidence type="ECO:0000256" key="11">
    <source>
        <dbReference type="ARBA" id="ARBA00023242"/>
    </source>
</evidence>
<dbReference type="InterPro" id="IPR013103">
    <property type="entry name" value="RVT_2"/>
</dbReference>
<keyword evidence="3" id="KW-0378">Hydrolase</keyword>
<dbReference type="Pfam" id="PF13589">
    <property type="entry name" value="HATPase_c_3"/>
    <property type="match status" value="1"/>
</dbReference>
<keyword evidence="3" id="KW-0540">Nuclease</keyword>
<evidence type="ECO:0000256" key="13">
    <source>
        <dbReference type="SAM" id="MobiDB-lite"/>
    </source>
</evidence>
<dbReference type="InterPro" id="IPR041006">
    <property type="entry name" value="Morc_S5"/>
</dbReference>
<evidence type="ECO:0000256" key="6">
    <source>
        <dbReference type="ARBA" id="ARBA00022763"/>
    </source>
</evidence>
<dbReference type="Proteomes" id="UP000436088">
    <property type="component" value="Unassembled WGS sequence"/>
</dbReference>
<dbReference type="Pfam" id="PF22936">
    <property type="entry name" value="Pol_BBD"/>
    <property type="match status" value="1"/>
</dbReference>
<dbReference type="Pfam" id="PF07727">
    <property type="entry name" value="RVT_2"/>
    <property type="match status" value="1"/>
</dbReference>
<dbReference type="GO" id="GO:0031349">
    <property type="term" value="P:positive regulation of defense response"/>
    <property type="evidence" value="ECO:0007669"/>
    <property type="project" value="UniProtKB-ARBA"/>
</dbReference>
<dbReference type="SUPFAM" id="SSF54928">
    <property type="entry name" value="RNA-binding domain, RBD"/>
    <property type="match status" value="1"/>
</dbReference>
<evidence type="ECO:0000313" key="18">
    <source>
        <dbReference type="Proteomes" id="UP000436088"/>
    </source>
</evidence>
<dbReference type="InterPro" id="IPR029472">
    <property type="entry name" value="Copia-like_N"/>
</dbReference>
<evidence type="ECO:0000256" key="5">
    <source>
        <dbReference type="ARBA" id="ARBA00022759"/>
    </source>
</evidence>
<gene>
    <name evidence="17" type="ORF">F3Y22_tig00012487pilonHSYRG00004</name>
</gene>
<dbReference type="InterPro" id="IPR035979">
    <property type="entry name" value="RBD_domain_sf"/>
</dbReference>
<dbReference type="SUPFAM" id="SSF55874">
    <property type="entry name" value="ATPase domain of HSP90 chaperone/DNA topoisomerase II/histidine kinase"/>
    <property type="match status" value="1"/>
</dbReference>
<dbReference type="InterPro" id="IPR043502">
    <property type="entry name" value="DNA/RNA_pol_sf"/>
</dbReference>
<dbReference type="GO" id="GO:0005634">
    <property type="term" value="C:nucleus"/>
    <property type="evidence" value="ECO:0007669"/>
    <property type="project" value="UniProtKB-SubCell"/>
</dbReference>
<dbReference type="PROSITE" id="PS50878">
    <property type="entry name" value="RT_POL"/>
    <property type="match status" value="1"/>
</dbReference>
<keyword evidence="18" id="KW-1185">Reference proteome</keyword>
<keyword evidence="14" id="KW-0472">Membrane</keyword>
<dbReference type="Gene3D" id="3.30.565.10">
    <property type="entry name" value="Histidine kinase-like ATPase, C-terminal domain"/>
    <property type="match status" value="1"/>
</dbReference>
<feature type="transmembrane region" description="Helical" evidence="14">
    <location>
        <begin position="2525"/>
        <end position="2547"/>
    </location>
</feature>
<evidence type="ECO:0000256" key="4">
    <source>
        <dbReference type="ARBA" id="ARBA00022750"/>
    </source>
</evidence>
<evidence type="ECO:0000259" key="16">
    <source>
        <dbReference type="PROSITE" id="PS50878"/>
    </source>
</evidence>
<reference evidence="17" key="1">
    <citation type="submission" date="2019-09" db="EMBL/GenBank/DDBJ databases">
        <title>Draft genome information of white flower Hibiscus syriacus.</title>
        <authorList>
            <person name="Kim Y.-M."/>
        </authorList>
    </citation>
    <scope>NUCLEOTIDE SEQUENCE [LARGE SCALE GENOMIC DNA]</scope>
    <source>
        <strain evidence="17">YM2019G1</strain>
    </source>
</reference>
<dbReference type="CDD" id="cd01650">
    <property type="entry name" value="RT_nLTR_like"/>
    <property type="match status" value="1"/>
</dbReference>
<dbReference type="Gene3D" id="3.30.70.330">
    <property type="match status" value="1"/>
</dbReference>
<dbReference type="GO" id="GO:0004190">
    <property type="term" value="F:aspartic-type endopeptidase activity"/>
    <property type="evidence" value="ECO:0007669"/>
    <property type="project" value="UniProtKB-KW"/>
</dbReference>
<keyword evidence="4" id="KW-0645">Protease</keyword>
<keyword evidence="14" id="KW-0812">Transmembrane</keyword>
<dbReference type="CDD" id="cd00590">
    <property type="entry name" value="RRM_SF"/>
    <property type="match status" value="1"/>
</dbReference>